<evidence type="ECO:0000256" key="4">
    <source>
        <dbReference type="ARBA" id="ARBA00022536"/>
    </source>
</evidence>
<dbReference type="InterPro" id="IPR000152">
    <property type="entry name" value="EGF-type_Asp/Asn_hydroxyl_site"/>
</dbReference>
<dbReference type="FunFam" id="2.10.25.10:FF:000240">
    <property type="entry name" value="Vitamin K-dependent protein S"/>
    <property type="match status" value="1"/>
</dbReference>
<evidence type="ECO:0000259" key="17">
    <source>
        <dbReference type="PROSITE" id="PS50024"/>
    </source>
</evidence>
<evidence type="ECO:0000256" key="14">
    <source>
        <dbReference type="PROSITE-ProRule" id="PRU00076"/>
    </source>
</evidence>
<keyword evidence="3" id="KW-1003">Cell membrane</keyword>
<dbReference type="PANTHER" id="PTHR24034">
    <property type="entry name" value="EGF-LIKE DOMAIN-CONTAINING PROTEIN"/>
    <property type="match status" value="1"/>
</dbReference>
<dbReference type="FunFam" id="2.10.25.10:FF:000565">
    <property type="entry name" value="Predicted protein"/>
    <property type="match status" value="1"/>
</dbReference>
<keyword evidence="4 14" id="KW-0245">EGF-like domain</keyword>
<dbReference type="PROSITE" id="PS51233">
    <property type="entry name" value="VWFD"/>
    <property type="match status" value="1"/>
</dbReference>
<dbReference type="Gene3D" id="2.10.25.10">
    <property type="entry name" value="Laminin"/>
    <property type="match status" value="9"/>
</dbReference>
<comment type="caution">
    <text evidence="14">Lacks conserved residue(s) required for the propagation of feature annotation.</text>
</comment>
<dbReference type="InterPro" id="IPR009030">
    <property type="entry name" value="Growth_fac_rcpt_cys_sf"/>
</dbReference>
<dbReference type="InterPro" id="IPR000082">
    <property type="entry name" value="SEA_dom"/>
</dbReference>
<dbReference type="GO" id="GO:0009967">
    <property type="term" value="P:positive regulation of signal transduction"/>
    <property type="evidence" value="ECO:0007669"/>
    <property type="project" value="UniProtKB-ARBA"/>
</dbReference>
<dbReference type="PROSITE" id="PS01186">
    <property type="entry name" value="EGF_2"/>
    <property type="match status" value="5"/>
</dbReference>
<dbReference type="Pfam" id="PF23283">
    <property type="entry name" value="D8C_UMOD"/>
    <property type="match status" value="1"/>
</dbReference>
<evidence type="ECO:0000313" key="21">
    <source>
        <dbReference type="RefSeq" id="XP_019633196.1"/>
    </source>
</evidence>
<protein>
    <submittedName>
        <fullName evidence="21">von Willebrand factor D and EGF domain-containing protein-like isoform X1</fullName>
    </submittedName>
</protein>
<keyword evidence="9" id="KW-0221">Differentiation</keyword>
<feature type="domain" description="SEA" evidence="17">
    <location>
        <begin position="1495"/>
        <end position="1616"/>
    </location>
</feature>
<dbReference type="GO" id="GO:0016324">
    <property type="term" value="C:apical plasma membrane"/>
    <property type="evidence" value="ECO:0007669"/>
    <property type="project" value="UniProtKB-SubCell"/>
</dbReference>
<feature type="disulfide bond" evidence="14">
    <location>
        <begin position="1223"/>
        <end position="1232"/>
    </location>
</feature>
<feature type="domain" description="VWFD" evidence="19">
    <location>
        <begin position="497"/>
        <end position="680"/>
    </location>
</feature>
<evidence type="ECO:0000256" key="7">
    <source>
        <dbReference type="ARBA" id="ARBA00022729"/>
    </source>
</evidence>
<dbReference type="InterPro" id="IPR013032">
    <property type="entry name" value="EGF-like_CS"/>
</dbReference>
<dbReference type="Pfam" id="PF01390">
    <property type="entry name" value="SEA"/>
    <property type="match status" value="1"/>
</dbReference>
<feature type="domain" description="EGF-like" evidence="18">
    <location>
        <begin position="1198"/>
        <end position="1233"/>
    </location>
</feature>
<keyword evidence="7" id="KW-0732">Signal</keyword>
<evidence type="ECO:0000256" key="8">
    <source>
        <dbReference type="ARBA" id="ARBA00022737"/>
    </source>
</evidence>
<evidence type="ECO:0000256" key="6">
    <source>
        <dbReference type="ARBA" id="ARBA00022692"/>
    </source>
</evidence>
<dbReference type="InterPro" id="IPR057774">
    <property type="entry name" value="D8C_UMOD/GP2/OIT3-like"/>
</dbReference>
<evidence type="ECO:0000313" key="20">
    <source>
        <dbReference type="Proteomes" id="UP000515135"/>
    </source>
</evidence>
<keyword evidence="2" id="KW-0217">Developmental protein</keyword>
<dbReference type="GO" id="GO:0051241">
    <property type="term" value="P:negative regulation of multicellular organismal process"/>
    <property type="evidence" value="ECO:0007669"/>
    <property type="project" value="UniProtKB-ARBA"/>
</dbReference>
<evidence type="ECO:0000256" key="15">
    <source>
        <dbReference type="SAM" id="MobiDB-lite"/>
    </source>
</evidence>
<keyword evidence="13" id="KW-0325">Glycoprotein</keyword>
<comment type="subcellular location">
    <subcellularLocation>
        <location evidence="1">Apical cell membrane</location>
        <topology evidence="1">Single-pass type I membrane protein</topology>
    </subcellularLocation>
</comment>
<proteinExistence type="predicted"/>
<evidence type="ECO:0000256" key="13">
    <source>
        <dbReference type="ARBA" id="ARBA00023180"/>
    </source>
</evidence>
<keyword evidence="12 14" id="KW-1015">Disulfide bond</keyword>
<evidence type="ECO:0000256" key="5">
    <source>
        <dbReference type="ARBA" id="ARBA00022553"/>
    </source>
</evidence>
<dbReference type="FunFam" id="2.10.25.10:FF:000010">
    <property type="entry name" value="Pro-epidermal growth factor"/>
    <property type="match status" value="1"/>
</dbReference>
<dbReference type="GO" id="GO:0030182">
    <property type="term" value="P:neuron differentiation"/>
    <property type="evidence" value="ECO:0007669"/>
    <property type="project" value="UniProtKB-ARBA"/>
</dbReference>
<evidence type="ECO:0000259" key="18">
    <source>
        <dbReference type="PROSITE" id="PS50026"/>
    </source>
</evidence>
<feature type="domain" description="EGF-like" evidence="18">
    <location>
        <begin position="1317"/>
        <end position="1357"/>
    </location>
</feature>
<evidence type="ECO:0000256" key="1">
    <source>
        <dbReference type="ARBA" id="ARBA00004247"/>
    </source>
</evidence>
<dbReference type="PROSITE" id="PS50024">
    <property type="entry name" value="SEA"/>
    <property type="match status" value="1"/>
</dbReference>
<keyword evidence="11 16" id="KW-0472">Membrane</keyword>
<dbReference type="PROSITE" id="PS01187">
    <property type="entry name" value="EGF_CA"/>
    <property type="match status" value="4"/>
</dbReference>
<dbReference type="GO" id="GO:0008593">
    <property type="term" value="P:regulation of Notch signaling pathway"/>
    <property type="evidence" value="ECO:0007669"/>
    <property type="project" value="UniProtKB-ARBA"/>
</dbReference>
<dbReference type="GO" id="GO:0060255">
    <property type="term" value="P:regulation of macromolecule metabolic process"/>
    <property type="evidence" value="ECO:0007669"/>
    <property type="project" value="UniProtKB-ARBA"/>
</dbReference>
<dbReference type="SUPFAM" id="SSF57196">
    <property type="entry name" value="EGF/Laminin"/>
    <property type="match status" value="3"/>
</dbReference>
<evidence type="ECO:0000256" key="11">
    <source>
        <dbReference type="ARBA" id="ARBA00023136"/>
    </source>
</evidence>
<dbReference type="InterPro" id="IPR058727">
    <property type="entry name" value="Helical_Vwde"/>
</dbReference>
<dbReference type="Proteomes" id="UP000515135">
    <property type="component" value="Unplaced"/>
</dbReference>
<dbReference type="InterPro" id="IPR000742">
    <property type="entry name" value="EGF"/>
</dbReference>
<gene>
    <name evidence="21" type="primary">LOC109476633</name>
</gene>
<feature type="disulfide bond" evidence="14">
    <location>
        <begin position="1384"/>
        <end position="1393"/>
    </location>
</feature>
<feature type="domain" description="EGF-like" evidence="18">
    <location>
        <begin position="1358"/>
        <end position="1394"/>
    </location>
</feature>
<dbReference type="KEGG" id="bbel:109476633"/>
<dbReference type="GeneID" id="109476633"/>
<dbReference type="CDD" id="cd00054">
    <property type="entry name" value="EGF_CA"/>
    <property type="match status" value="2"/>
</dbReference>
<dbReference type="InterPro" id="IPR036364">
    <property type="entry name" value="SEA_dom_sf"/>
</dbReference>
<dbReference type="SMART" id="SM00216">
    <property type="entry name" value="VWD"/>
    <property type="match status" value="1"/>
</dbReference>
<dbReference type="SMART" id="SM00179">
    <property type="entry name" value="EGF_CA"/>
    <property type="match status" value="9"/>
</dbReference>
<feature type="domain" description="EGF-like" evidence="18">
    <location>
        <begin position="1396"/>
        <end position="1436"/>
    </location>
</feature>
<dbReference type="Gene3D" id="3.30.70.960">
    <property type="entry name" value="SEA domain"/>
    <property type="match status" value="1"/>
</dbReference>
<keyword evidence="20" id="KW-1185">Reference proteome</keyword>
<dbReference type="GO" id="GO:0048468">
    <property type="term" value="P:cell development"/>
    <property type="evidence" value="ECO:0007669"/>
    <property type="project" value="UniProtKB-ARBA"/>
</dbReference>
<dbReference type="PANTHER" id="PTHR24034:SF89">
    <property type="entry name" value="COMPLEMENT COMPONENT C1Q RECEPTOR"/>
    <property type="match status" value="1"/>
</dbReference>
<dbReference type="FunFam" id="2.10.25.10:FF:000001">
    <property type="entry name" value="Tenascin C"/>
    <property type="match status" value="1"/>
</dbReference>
<dbReference type="GO" id="GO:0048592">
    <property type="term" value="P:eye morphogenesis"/>
    <property type="evidence" value="ECO:0007669"/>
    <property type="project" value="UniProtKB-ARBA"/>
</dbReference>
<dbReference type="SUPFAM" id="SSF57184">
    <property type="entry name" value="Growth factor receptor domain"/>
    <property type="match status" value="1"/>
</dbReference>
<dbReference type="GO" id="GO:0080090">
    <property type="term" value="P:regulation of primary metabolic process"/>
    <property type="evidence" value="ECO:0007669"/>
    <property type="project" value="UniProtKB-ARBA"/>
</dbReference>
<dbReference type="GO" id="GO:0051093">
    <property type="term" value="P:negative regulation of developmental process"/>
    <property type="evidence" value="ECO:0007669"/>
    <property type="project" value="UniProtKB-ARBA"/>
</dbReference>
<evidence type="ECO:0000256" key="12">
    <source>
        <dbReference type="ARBA" id="ARBA00023157"/>
    </source>
</evidence>
<keyword evidence="8" id="KW-0677">Repeat</keyword>
<dbReference type="PROSITE" id="PS50026">
    <property type="entry name" value="EGF_3"/>
    <property type="match status" value="7"/>
</dbReference>
<dbReference type="OrthoDB" id="5982528at2759"/>
<feature type="domain" description="EGF-like" evidence="18">
    <location>
        <begin position="33"/>
        <end position="72"/>
    </location>
</feature>
<dbReference type="Pfam" id="PF12661">
    <property type="entry name" value="hEGF"/>
    <property type="match status" value="2"/>
</dbReference>
<keyword evidence="6 16" id="KW-0812">Transmembrane</keyword>
<dbReference type="Pfam" id="PF07645">
    <property type="entry name" value="EGF_CA"/>
    <property type="match status" value="3"/>
</dbReference>
<dbReference type="InterPro" id="IPR049883">
    <property type="entry name" value="NOTCH1_EGF-like"/>
</dbReference>
<dbReference type="FunFam" id="2.10.25.10:FF:000122">
    <property type="entry name" value="Protein crumbs homolog 2"/>
    <property type="match status" value="1"/>
</dbReference>
<dbReference type="PROSITE" id="PS00022">
    <property type="entry name" value="EGF_1"/>
    <property type="match status" value="2"/>
</dbReference>
<dbReference type="Pfam" id="PF00094">
    <property type="entry name" value="VWD"/>
    <property type="match status" value="1"/>
</dbReference>
<evidence type="ECO:0000256" key="3">
    <source>
        <dbReference type="ARBA" id="ARBA00022475"/>
    </source>
</evidence>
<evidence type="ECO:0000256" key="10">
    <source>
        <dbReference type="ARBA" id="ARBA00022989"/>
    </source>
</evidence>
<dbReference type="SUPFAM" id="SSF82671">
    <property type="entry name" value="SEA domain"/>
    <property type="match status" value="1"/>
</dbReference>
<keyword evidence="10 16" id="KW-1133">Transmembrane helix</keyword>
<sequence>MACRNWGCTAGYLCVRADAGTSGSGRHWRVCNDINECSTNNGGCQHMCNNNAGSYTCSCNTGYSLSGQHSCTGIAQQCGCTGYRVLSEAFRSTTYVPTGSEPLLCDDLLEEGCYRFTHRPNIKIPEACVAPHHCGTLAPIWLNGEHPTDDTYVTRIGCINQGRPGDCCTDEVDIGVKKCTDEDGATFYVYRLTATPGCDIAYCGGDYVTCEANKTWSSFYQRCIEEVPIMDGDPELSPPKLDLDMVKVTFTCEIKYNKLEDDGARFAVKFLFDNTEYDEVNDVTKSPLTPNKKTIELDAKFLGDFKIEKKKVVKEDYWDSKMGKTVSCVVQSYWKDTPEQRSKEIHSNGYWAGIAAEKGRLTLPENNETKEYINLYATVPFVCSTFENQHKTCSIRIDLVVDRDARTVETCGIDIQAKSWNPVINRAYADRKHILATQDKKDDGDHVFAVEFGTIEKFNIWHPHDEHAKSYNEEVPHIYDGYAPESIQVVTIDSPTGQCKGVTDPHYTTFDGRYYTHFLVGQFVFSRNTERNFEVHVRTFVCGAWRASCHCGVAVREGNDVVMIDLCHTDWGDHQGVYPKITEKTAHGQALSPGVAVYRSFSGKDFSIGMPSGTSVRVSINYWGMNVHLFALGMDKGKTEGLCGDWDGNRGNDFKMQDGATTSDVNTFARDWRVPEGESLFERTPDVVPDETDVSFCTCSKGKNIKCGPTNNAEKNTIDGINTEVQLDKQGGNNARRRKRAIDESQLYSDDVDDSGDYAYDFGENHDPPEPQWPTPTLRITEAQARAHCRETIANSSVADACSGIGLDIFAPVEGCVSDIQFTEDLDIAKDALEVMKVDCITVAYQNVSMYEEGENNTSVPPIAVQQNLCPSECSNNGDCVNGSCVCHEGFTSDDCSLVEGAPPTAWFIPNDGKCDIRLRPCRKISLIADGLVESENLTCRVRQVKMVQGIQEEEPYDAVDTSATLKSFREVKCELPLSPVWQGTPDETEGAVTHGMLVSVSNDGVEFSEEKLVTIYDSACQDCTTGPVCFWKENTCKIRGFCFEEGDSNPNNWCFECIPGNANTTFSERLVNLPPVVTSQTDIMKIPDEDLTMFINATDAENRPVSFRFTSDDANGVDLQPDGQLTWDDGTESSEFSLDVEVRDECGATSTTSLRFSTIECPCQNVGVCIPDPSMPRGQGHYICECPGFTGPRCEEEIDECQSSPCNNGTCEDLVNGFRCLCDNLHMGTLCDVDIDDYCGLDPCFPEVTCTNNIDGFHVCGDCPDGYTGDGETCNDVDECASESTHDCAFVCYNIPGRYYCGCTEGYLLLAGECFDDDECESGRAECSHTCINTEGSYECSCPGGYSLGPDERTCIEIDECDSNPCGNGGTCHDQVNGFTCTCPAGWLGATCVEDIDECVVINHGCQQLCLNTDGSYTCWCPAGYQLSEDKRNCEEQHDVTTISTTVSDHYTECDDGTCPDVNAKCVEDDGGYTCECKSGYYSTASAGHNMCRQLNTYEAELTVTHINGEEIVFTSSGLGDTDSEEFDRTATVVEAVMGEALSLAPLRRLYKGCEVNGFKHGSVIVIFDIYLTEESIPEDRITTAFTQALQGNMLGTNQTMTVIPSSFQVQEKVESAEEPWYSQPLYVALLCVGAVAAVVACAISVYCCKCRKMVCNKPVSVYNTPERTPDLRTNSPGPIEMNFVVTNNSDRPMDRSFGSLFKME</sequence>
<dbReference type="SMART" id="SM00181">
    <property type="entry name" value="EGF"/>
    <property type="match status" value="10"/>
</dbReference>
<dbReference type="RefSeq" id="XP_019633196.1">
    <property type="nucleotide sequence ID" value="XM_019777637.1"/>
</dbReference>
<dbReference type="FunFam" id="2.10.25.10:FF:000499">
    <property type="entry name" value="Predicted protein"/>
    <property type="match status" value="1"/>
</dbReference>
<reference evidence="21" key="1">
    <citation type="submission" date="2025-08" db="UniProtKB">
        <authorList>
            <consortium name="RefSeq"/>
        </authorList>
    </citation>
    <scope>IDENTIFICATION</scope>
    <source>
        <tissue evidence="21">Gonad</tissue>
    </source>
</reference>
<dbReference type="GO" id="GO:0003002">
    <property type="term" value="P:regionalization"/>
    <property type="evidence" value="ECO:0007669"/>
    <property type="project" value="UniProtKB-ARBA"/>
</dbReference>
<accession>A0A6P4ZUC4</accession>
<dbReference type="InterPro" id="IPR018097">
    <property type="entry name" value="EGF_Ca-bd_CS"/>
</dbReference>
<dbReference type="Pfam" id="PF14670">
    <property type="entry name" value="FXa_inhibition"/>
    <property type="match status" value="2"/>
</dbReference>
<organism evidence="20 21">
    <name type="scientific">Branchiostoma belcheri</name>
    <name type="common">Amphioxus</name>
    <dbReference type="NCBI Taxonomy" id="7741"/>
    <lineage>
        <taxon>Eukaryota</taxon>
        <taxon>Metazoa</taxon>
        <taxon>Chordata</taxon>
        <taxon>Cephalochordata</taxon>
        <taxon>Leptocardii</taxon>
        <taxon>Amphioxiformes</taxon>
        <taxon>Branchiostomatidae</taxon>
        <taxon>Branchiostoma</taxon>
    </lineage>
</organism>
<evidence type="ECO:0000256" key="16">
    <source>
        <dbReference type="SAM" id="Phobius"/>
    </source>
</evidence>
<evidence type="ECO:0000256" key="2">
    <source>
        <dbReference type="ARBA" id="ARBA00022473"/>
    </source>
</evidence>
<dbReference type="PROSITE" id="PS00010">
    <property type="entry name" value="ASX_HYDROXYL"/>
    <property type="match status" value="5"/>
</dbReference>
<evidence type="ECO:0000256" key="9">
    <source>
        <dbReference type="ARBA" id="ARBA00022782"/>
    </source>
</evidence>
<feature type="domain" description="EGF-like" evidence="18">
    <location>
        <begin position="1158"/>
        <end position="1196"/>
    </location>
</feature>
<dbReference type="InterPro" id="IPR050751">
    <property type="entry name" value="ECM_structural_protein"/>
</dbReference>
<dbReference type="InterPro" id="IPR001881">
    <property type="entry name" value="EGF-like_Ca-bd_dom"/>
</dbReference>
<feature type="domain" description="EGF-like" evidence="18">
    <location>
        <begin position="1236"/>
        <end position="1276"/>
    </location>
</feature>
<evidence type="ECO:0000259" key="19">
    <source>
        <dbReference type="PROSITE" id="PS51233"/>
    </source>
</evidence>
<dbReference type="Pfam" id="PF26129">
    <property type="entry name" value="Vwde"/>
    <property type="match status" value="1"/>
</dbReference>
<feature type="transmembrane region" description="Helical" evidence="16">
    <location>
        <begin position="1627"/>
        <end position="1650"/>
    </location>
</feature>
<keyword evidence="5" id="KW-0597">Phosphoprotein</keyword>
<feature type="region of interest" description="Disordered" evidence="15">
    <location>
        <begin position="729"/>
        <end position="775"/>
    </location>
</feature>
<dbReference type="GO" id="GO:0005509">
    <property type="term" value="F:calcium ion binding"/>
    <property type="evidence" value="ECO:0007669"/>
    <property type="project" value="InterPro"/>
</dbReference>
<dbReference type="InterPro" id="IPR001846">
    <property type="entry name" value="VWF_type-D"/>
</dbReference>
<name>A0A6P4ZUC4_BRABE</name>
<feature type="disulfide bond" evidence="14">
    <location>
        <begin position="1202"/>
        <end position="1212"/>
    </location>
</feature>